<dbReference type="AlphaFoldDB" id="A0A1G1X2M7"/>
<comment type="caution">
    <text evidence="2">The sequence shown here is derived from an EMBL/GenBank/DDBJ whole genome shotgun (WGS) entry which is preliminary data.</text>
</comment>
<organism evidence="2 3">
    <name type="scientific">Candidatus Andersenbacteria bacterium RIFCSPHIGHO2_12_FULL_45_11</name>
    <dbReference type="NCBI Taxonomy" id="1797281"/>
    <lineage>
        <taxon>Bacteria</taxon>
        <taxon>Candidatus Anderseniibacteriota</taxon>
    </lineage>
</organism>
<evidence type="ECO:0000313" key="3">
    <source>
        <dbReference type="Proteomes" id="UP000177528"/>
    </source>
</evidence>
<reference evidence="2 3" key="1">
    <citation type="journal article" date="2016" name="Nat. Commun.">
        <title>Thousands of microbial genomes shed light on interconnected biogeochemical processes in an aquifer system.</title>
        <authorList>
            <person name="Anantharaman K."/>
            <person name="Brown C.T."/>
            <person name="Hug L.A."/>
            <person name="Sharon I."/>
            <person name="Castelle C.J."/>
            <person name="Probst A.J."/>
            <person name="Thomas B.C."/>
            <person name="Singh A."/>
            <person name="Wilkins M.J."/>
            <person name="Karaoz U."/>
            <person name="Brodie E.L."/>
            <person name="Williams K.H."/>
            <person name="Hubbard S.S."/>
            <person name="Banfield J.F."/>
        </authorList>
    </citation>
    <scope>NUCLEOTIDE SEQUENCE [LARGE SCALE GENOMIC DNA]</scope>
</reference>
<dbReference type="Proteomes" id="UP000177528">
    <property type="component" value="Unassembled WGS sequence"/>
</dbReference>
<protein>
    <submittedName>
        <fullName evidence="2">Uncharacterized protein</fullName>
    </submittedName>
</protein>
<proteinExistence type="predicted"/>
<feature type="region of interest" description="Disordered" evidence="1">
    <location>
        <begin position="295"/>
        <end position="320"/>
    </location>
</feature>
<feature type="region of interest" description="Disordered" evidence="1">
    <location>
        <begin position="1"/>
        <end position="33"/>
    </location>
</feature>
<sequence>MSERFERAPQPMQQEPESENSEHPAAPETELSPEVLEKVMEKVRDIDKPGIGYHELQGKKENLESIFRDGLLGTDFLVEDRVGRKSVKEQGREDWKKNAREHNAVVFFNITGTVESSRSKDLEIAQSYYVEPSFKNSTVILFDIGKFKENETTLKRFSTGDRPRVIPESKTYQRDSYNKDFGVDTEYGFILHYRVAPRFFEGVAIKLSRPLNEREIQEGIWKGKTEFNLRNNAGAEDRDQRKLLQEAERIATLMQKVNKDKGRSLVPIYDVHGNLLWPKQMSYEEVKKYVAERATDKPLASSADTPHPRPLPVEGEGDKM</sequence>
<evidence type="ECO:0000313" key="2">
    <source>
        <dbReference type="EMBL" id="OGY34223.1"/>
    </source>
</evidence>
<gene>
    <name evidence="2" type="ORF">A3D99_01925</name>
</gene>
<accession>A0A1G1X2M7</accession>
<evidence type="ECO:0000256" key="1">
    <source>
        <dbReference type="SAM" id="MobiDB-lite"/>
    </source>
</evidence>
<dbReference type="EMBL" id="MHHR01000018">
    <property type="protein sequence ID" value="OGY34223.1"/>
    <property type="molecule type" value="Genomic_DNA"/>
</dbReference>
<name>A0A1G1X2M7_9BACT</name>